<proteinExistence type="predicted"/>
<dbReference type="EMBL" id="JAQQWI010000006">
    <property type="protein sequence ID" value="KAK8033572.1"/>
    <property type="molecule type" value="Genomic_DNA"/>
</dbReference>
<gene>
    <name evidence="2" type="ORF">PG991_002970</name>
</gene>
<reference evidence="2 3" key="1">
    <citation type="submission" date="2023-01" db="EMBL/GenBank/DDBJ databases">
        <title>Analysis of 21 Apiospora genomes using comparative genomics revels a genus with tremendous synthesis potential of carbohydrate active enzymes and secondary metabolites.</title>
        <authorList>
            <person name="Sorensen T."/>
        </authorList>
    </citation>
    <scope>NUCLEOTIDE SEQUENCE [LARGE SCALE GENOMIC DNA]</scope>
    <source>
        <strain evidence="2 3">CBS 20057</strain>
    </source>
</reference>
<evidence type="ECO:0000256" key="1">
    <source>
        <dbReference type="SAM" id="MobiDB-lite"/>
    </source>
</evidence>
<name>A0ABR1SGX0_9PEZI</name>
<accession>A0ABR1SGX0</accession>
<keyword evidence="3" id="KW-1185">Reference proteome</keyword>
<protein>
    <submittedName>
        <fullName evidence="2">Uncharacterized protein</fullName>
    </submittedName>
</protein>
<evidence type="ECO:0000313" key="3">
    <source>
        <dbReference type="Proteomes" id="UP001396898"/>
    </source>
</evidence>
<dbReference type="Proteomes" id="UP001396898">
    <property type="component" value="Unassembled WGS sequence"/>
</dbReference>
<feature type="region of interest" description="Disordered" evidence="1">
    <location>
        <begin position="186"/>
        <end position="207"/>
    </location>
</feature>
<comment type="caution">
    <text evidence="2">The sequence shown here is derived from an EMBL/GenBank/DDBJ whole genome shotgun (WGS) entry which is preliminary data.</text>
</comment>
<feature type="compositionally biased region" description="Low complexity" evidence="1">
    <location>
        <begin position="186"/>
        <end position="203"/>
    </location>
</feature>
<sequence length="388" mass="42407">MATIDFPAGWSSQRLNTISLEEFSQVPEQERAALKQVVRRHAFSPDYAVLQTLNQTLSSLTARPATPPSYVPSGWTAEQAKGVDITLVSKLSEEEKRLWAAGKCADAARQSRKTGQQAIDPPAYIPAGWSVEQAVSPTFDILSQLSQEKYFSPLSSLSHPVGAQILTKYMEARNAQVTAQMLSTPASTSGPLLSSGTSSSTLSPPSPLIQTLQRRDYPAWGFVIVRTYYASEKRWQAFQEKLDALCDAQLDKETGPDLQRVKDTLEFKMIEDPRLQGVSSAEARRHFHIARDMGGVGAGLDLELFLLVDEVVVASVLGDDGDATPYLIAVDATEPVADETPGGYTGFFRVAGEALLSELYPKLCMGLSPRDLWATIEDGQTMWTGDEE</sequence>
<evidence type="ECO:0000313" key="2">
    <source>
        <dbReference type="EMBL" id="KAK8033572.1"/>
    </source>
</evidence>
<organism evidence="2 3">
    <name type="scientific">Apiospora marii</name>
    <dbReference type="NCBI Taxonomy" id="335849"/>
    <lineage>
        <taxon>Eukaryota</taxon>
        <taxon>Fungi</taxon>
        <taxon>Dikarya</taxon>
        <taxon>Ascomycota</taxon>
        <taxon>Pezizomycotina</taxon>
        <taxon>Sordariomycetes</taxon>
        <taxon>Xylariomycetidae</taxon>
        <taxon>Amphisphaeriales</taxon>
        <taxon>Apiosporaceae</taxon>
        <taxon>Apiospora</taxon>
    </lineage>
</organism>